<dbReference type="EMBL" id="MT143746">
    <property type="protein sequence ID" value="QJB01939.1"/>
    <property type="molecule type" value="Genomic_DNA"/>
</dbReference>
<keyword evidence="2" id="KW-0808">Transferase</keyword>
<evidence type="ECO:0000313" key="2">
    <source>
        <dbReference type="EMBL" id="QJB01939.1"/>
    </source>
</evidence>
<dbReference type="Pfam" id="PF13508">
    <property type="entry name" value="Acetyltransf_7"/>
    <property type="match status" value="1"/>
</dbReference>
<feature type="domain" description="N-acetyltransferase" evidence="1">
    <location>
        <begin position="1"/>
        <end position="106"/>
    </location>
</feature>
<dbReference type="GO" id="GO:0016747">
    <property type="term" value="F:acyltransferase activity, transferring groups other than amino-acyl groups"/>
    <property type="evidence" value="ECO:0007669"/>
    <property type="project" value="InterPro"/>
</dbReference>
<dbReference type="AlphaFoldDB" id="A0A6M3MAF2"/>
<dbReference type="PROSITE" id="PS51186">
    <property type="entry name" value="GNAT"/>
    <property type="match status" value="1"/>
</dbReference>
<dbReference type="CDD" id="cd04301">
    <property type="entry name" value="NAT_SF"/>
    <property type="match status" value="1"/>
</dbReference>
<accession>A0A6M3MAF2</accession>
<dbReference type="Gene3D" id="3.40.630.30">
    <property type="match status" value="1"/>
</dbReference>
<proteinExistence type="predicted"/>
<organism evidence="2">
    <name type="scientific">viral metagenome</name>
    <dbReference type="NCBI Taxonomy" id="1070528"/>
    <lineage>
        <taxon>unclassified sequences</taxon>
        <taxon>metagenomes</taxon>
        <taxon>organismal metagenomes</taxon>
    </lineage>
</organism>
<protein>
    <submittedName>
        <fullName evidence="2">Putative acetyltransferase</fullName>
    </submittedName>
</protein>
<dbReference type="SUPFAM" id="SSF55729">
    <property type="entry name" value="Acyl-CoA N-acyltransferases (Nat)"/>
    <property type="match status" value="1"/>
</dbReference>
<dbReference type="InterPro" id="IPR016181">
    <property type="entry name" value="Acyl_CoA_acyltransferase"/>
</dbReference>
<dbReference type="InterPro" id="IPR000182">
    <property type="entry name" value="GNAT_dom"/>
</dbReference>
<sequence length="106" mass="11883">MIFEPLHEAAQRGELLLVDGGLCHWHLRRDGQVTIREIIVLPERQGRGIGRGMLNALCRVPGASSIFAKCPVDLPANGFYRATGFVWEGAEMTRTGRKLNLWRLTL</sequence>
<evidence type="ECO:0000259" key="1">
    <source>
        <dbReference type="PROSITE" id="PS51186"/>
    </source>
</evidence>
<gene>
    <name evidence="2" type="ORF">MM171B01706_0004</name>
</gene>
<name>A0A6M3MAF2_9ZZZZ</name>
<reference evidence="2" key="1">
    <citation type="submission" date="2020-03" db="EMBL/GenBank/DDBJ databases">
        <title>The deep terrestrial virosphere.</title>
        <authorList>
            <person name="Holmfeldt K."/>
            <person name="Nilsson E."/>
            <person name="Simone D."/>
            <person name="Lopez-Fernandez M."/>
            <person name="Wu X."/>
            <person name="de Brujin I."/>
            <person name="Lundin D."/>
            <person name="Andersson A."/>
            <person name="Bertilsson S."/>
            <person name="Dopson M."/>
        </authorList>
    </citation>
    <scope>NUCLEOTIDE SEQUENCE</scope>
    <source>
        <strain evidence="2">MM171B01706</strain>
    </source>
</reference>